<dbReference type="EMBL" id="CABIJS010000421">
    <property type="protein sequence ID" value="VUZ51049.1"/>
    <property type="molecule type" value="Genomic_DNA"/>
</dbReference>
<feature type="region of interest" description="Disordered" evidence="4">
    <location>
        <begin position="1111"/>
        <end position="1134"/>
    </location>
</feature>
<feature type="compositionally biased region" description="Acidic residues" evidence="4">
    <location>
        <begin position="953"/>
        <end position="966"/>
    </location>
</feature>
<comment type="subcellular location">
    <subcellularLocation>
        <location evidence="1">Nucleus</location>
    </subcellularLocation>
</comment>
<feature type="compositionally biased region" description="Acidic residues" evidence="4">
    <location>
        <begin position="436"/>
        <end position="449"/>
    </location>
</feature>
<dbReference type="GO" id="GO:0005634">
    <property type="term" value="C:nucleus"/>
    <property type="evidence" value="ECO:0007669"/>
    <property type="project" value="UniProtKB-SubCell"/>
</dbReference>
<dbReference type="GO" id="GO:0007095">
    <property type="term" value="P:mitotic G2 DNA damage checkpoint signaling"/>
    <property type="evidence" value="ECO:0007669"/>
    <property type="project" value="TreeGrafter"/>
</dbReference>
<evidence type="ECO:0008006" key="7">
    <source>
        <dbReference type="Google" id="ProtNLM"/>
    </source>
</evidence>
<feature type="region of interest" description="Disordered" evidence="4">
    <location>
        <begin position="1288"/>
        <end position="1309"/>
    </location>
</feature>
<dbReference type="PANTHER" id="PTHR14396:SF10">
    <property type="entry name" value="CLASPIN"/>
    <property type="match status" value="1"/>
</dbReference>
<sequence>MDVNSPIIDSEEDTAFDVPMLNKIKLFDVFDDPPLISDDKEGPLKIDIPNPIADEDDESLGYDSIFKSRMEHTKKIESYADENDDRDDYGVTLTAEEEVIGTKEMEQDDLPVNDKDGLSEGDEQAPVDLDLTVNDTDKDSEGPVKKVYDISSDSSVGEENGGENHHPEVTFDEEEEVEVPTHNEIFGRWTCSGGAAKKTISTTSSGSKKPATVYEREKFAVHSESQRLIRETNLELLHYKPKEYTSVAEFKKALHGDKTGPLSRLRPSGTQAIKATSPLNEAQASTSHSLRNFNLPDNLPPPKPLQANDDDIIDLLQDDQPVILGKRSQADELISRFNKFAKPAKHKDNDPITKTQEFSILTKVADAESGTVSLKLDSVKYKSTTKQSLTFTNRREWAKHRAELKEIMREKKLKQYEERMKEYKPSQYSEMSGDRNEDEDWVEEDEESFSSDCSTSLESEEEDEEQEEDDEAPHVKRRSKNPFLDDEAAEDDDGVEGGSKDEDEDDNDVTMDDVDEFIAEGRPTIRPIHNGHLEPGDVDLFASDSITQSVPSQNRTLSDRSWNATPYSLLFSQKQPSGSTTDSSSLEQTKIEYTLPTTTQTQVLKTQDPVQRMTALDDYSVVKVELNLTQFDSGGSKGLTEGPTQTQLIDDFEDIDPTQPNTVPLPSVDESDKPKLVRIRDATTASTVKDSHIIHPSAQSTQLVSLNIVDLDFTQNVDFGANQTQVLELTVPLSKDKLAAEEITRPKLTRVRDALNAPITNEAESLPDIRELPSEEHDLREMSVPKMDLLDPSYIQCSFATQAVDEPREWSPIEESHKPRKRLRHNSGDDSDGNEEASLHPKRRATIEQSAQPLEEIETIAGEIERVNSGSAPVMEVEEDSEANKVEEEGDDDGERLGEVDSEEEEEEGVENEAEEEYSSGDDEEKEYFKMIQSQIEDKKLEKKHPRFRPAEFIDEEAELSGDEEERAIYGDERDEDLDDEDDAASLKDFVDENEIDDRTGKLRREVERVYNRIQEDDDQRKLRYLKEMFFEDGDLYDEEGRARRRRFKWKGLDDEDPFPLGGKRVDFGAEEGDEEESGISPLGAAGFMSRELLQGVVVEEVALADNLDAIPKDGSSQATENASEDTSAADDTQNTLDYSESLLSALGKKVIFRQQSVSLTFKSPKKRWVIDVRQKTLPGMLLRSSSTNDVPLLEKPTLLSKHGSLLSRPAPVLPVPASSRSLMPQSRQFSPDMEMDNDVENDPGVTNRGQADTTAFGLRTKVGLSCFSTRMNSDVTPITNRSHFIKPATAQPVKGVSRSNSLLNEAQSTPLNKLTSKSIFKSLK</sequence>
<feature type="compositionally biased region" description="Basic and acidic residues" evidence="4">
    <location>
        <begin position="805"/>
        <end position="817"/>
    </location>
</feature>
<organism evidence="5 6">
    <name type="scientific">Hymenolepis diminuta</name>
    <name type="common">Rat tapeworm</name>
    <dbReference type="NCBI Taxonomy" id="6216"/>
    <lineage>
        <taxon>Eukaryota</taxon>
        <taxon>Metazoa</taxon>
        <taxon>Spiralia</taxon>
        <taxon>Lophotrochozoa</taxon>
        <taxon>Platyhelminthes</taxon>
        <taxon>Cestoda</taxon>
        <taxon>Eucestoda</taxon>
        <taxon>Cyclophyllidea</taxon>
        <taxon>Hymenolepididae</taxon>
        <taxon>Hymenolepis</taxon>
    </lineage>
</organism>
<protein>
    <recommendedName>
        <fullName evidence="7">Claspin</fullName>
    </recommendedName>
</protein>
<feature type="region of interest" description="Disordered" evidence="4">
    <location>
        <begin position="418"/>
        <end position="509"/>
    </location>
</feature>
<feature type="compositionally biased region" description="Acidic residues" evidence="4">
    <location>
        <begin position="484"/>
        <end position="509"/>
    </location>
</feature>
<accession>A0A564YVM3</accession>
<evidence type="ECO:0000256" key="2">
    <source>
        <dbReference type="ARBA" id="ARBA00022553"/>
    </source>
</evidence>
<feature type="region of interest" description="Disordered" evidence="4">
    <location>
        <begin position="941"/>
        <end position="981"/>
    </location>
</feature>
<evidence type="ECO:0000313" key="5">
    <source>
        <dbReference type="EMBL" id="VUZ51049.1"/>
    </source>
</evidence>
<feature type="region of interest" description="Disordered" evidence="4">
    <location>
        <begin position="1061"/>
        <end position="1083"/>
    </location>
</feature>
<evidence type="ECO:0000313" key="6">
    <source>
        <dbReference type="Proteomes" id="UP000321570"/>
    </source>
</evidence>
<feature type="compositionally biased region" description="Polar residues" evidence="4">
    <location>
        <begin position="1115"/>
        <end position="1134"/>
    </location>
</feature>
<feature type="compositionally biased region" description="Acidic residues" evidence="4">
    <location>
        <begin position="458"/>
        <end position="471"/>
    </location>
</feature>
<dbReference type="InterPro" id="IPR024146">
    <property type="entry name" value="Claspin"/>
</dbReference>
<reference evidence="5 6" key="1">
    <citation type="submission" date="2019-07" db="EMBL/GenBank/DDBJ databases">
        <authorList>
            <person name="Jastrzebski P J."/>
            <person name="Paukszto L."/>
            <person name="Jastrzebski P J."/>
        </authorList>
    </citation>
    <scope>NUCLEOTIDE SEQUENCE [LARGE SCALE GENOMIC DNA]</scope>
    <source>
        <strain evidence="5 6">WMS-il1</strain>
    </source>
</reference>
<dbReference type="GO" id="GO:0033314">
    <property type="term" value="P:mitotic DNA replication checkpoint signaling"/>
    <property type="evidence" value="ECO:0007669"/>
    <property type="project" value="TreeGrafter"/>
</dbReference>
<feature type="compositionally biased region" description="Polar residues" evidence="4">
    <location>
        <begin position="277"/>
        <end position="291"/>
    </location>
</feature>
<evidence type="ECO:0000256" key="3">
    <source>
        <dbReference type="ARBA" id="ARBA00023242"/>
    </source>
</evidence>
<dbReference type="PANTHER" id="PTHR14396">
    <property type="entry name" value="CLASPIN"/>
    <property type="match status" value="1"/>
</dbReference>
<evidence type="ECO:0000256" key="1">
    <source>
        <dbReference type="ARBA" id="ARBA00004123"/>
    </source>
</evidence>
<evidence type="ECO:0000256" key="4">
    <source>
        <dbReference type="SAM" id="MobiDB-lite"/>
    </source>
</evidence>
<proteinExistence type="predicted"/>
<gene>
    <name evidence="5" type="ORF">WMSIL1_LOCUS9825</name>
</gene>
<dbReference type="Proteomes" id="UP000321570">
    <property type="component" value="Unassembled WGS sequence"/>
</dbReference>
<feature type="region of interest" description="Disordered" evidence="4">
    <location>
        <begin position="38"/>
        <end position="59"/>
    </location>
</feature>
<feature type="compositionally biased region" description="Polar residues" evidence="4">
    <location>
        <begin position="1298"/>
        <end position="1309"/>
    </location>
</feature>
<feature type="region of interest" description="Disordered" evidence="4">
    <location>
        <begin position="804"/>
        <end position="926"/>
    </location>
</feature>
<dbReference type="GO" id="GO:0010997">
    <property type="term" value="F:anaphase-promoting complex binding"/>
    <property type="evidence" value="ECO:0007669"/>
    <property type="project" value="TreeGrafter"/>
</dbReference>
<keyword evidence="3" id="KW-0539">Nucleus</keyword>
<feature type="compositionally biased region" description="Acidic residues" evidence="4">
    <location>
        <begin position="888"/>
        <end position="926"/>
    </location>
</feature>
<name>A0A564YVM3_HYMDI</name>
<feature type="region of interest" description="Disordered" evidence="4">
    <location>
        <begin position="97"/>
        <end position="179"/>
    </location>
</feature>
<keyword evidence="2" id="KW-0597">Phosphoprotein</keyword>
<feature type="compositionally biased region" description="Basic and acidic residues" evidence="4">
    <location>
        <begin position="135"/>
        <end position="148"/>
    </location>
</feature>
<feature type="region of interest" description="Disordered" evidence="4">
    <location>
        <begin position="277"/>
        <end position="303"/>
    </location>
</feature>
<feature type="compositionally biased region" description="Acidic residues" evidence="4">
    <location>
        <begin position="1069"/>
        <end position="1078"/>
    </location>
</feature>
<keyword evidence="6" id="KW-1185">Reference proteome</keyword>